<evidence type="ECO:0000256" key="6">
    <source>
        <dbReference type="ARBA" id="ARBA00023295"/>
    </source>
</evidence>
<evidence type="ECO:0000256" key="1">
    <source>
        <dbReference type="ARBA" id="ARBA00000448"/>
    </source>
</evidence>
<keyword evidence="11" id="KW-1185">Reference proteome</keyword>
<dbReference type="Gene3D" id="3.40.50.1700">
    <property type="entry name" value="Glycoside hydrolase family 3 C-terminal domain"/>
    <property type="match status" value="1"/>
</dbReference>
<dbReference type="InterPro" id="IPR002772">
    <property type="entry name" value="Glyco_hydro_3_C"/>
</dbReference>
<organism evidence="10 11">
    <name type="scientific">Aphanomyces stellatus</name>
    <dbReference type="NCBI Taxonomy" id="120398"/>
    <lineage>
        <taxon>Eukaryota</taxon>
        <taxon>Sar</taxon>
        <taxon>Stramenopiles</taxon>
        <taxon>Oomycota</taxon>
        <taxon>Saprolegniomycetes</taxon>
        <taxon>Saprolegniales</taxon>
        <taxon>Verrucalvaceae</taxon>
        <taxon>Aphanomyces</taxon>
    </lineage>
</organism>
<dbReference type="InterPro" id="IPR017853">
    <property type="entry name" value="GH"/>
</dbReference>
<feature type="domain" description="Fibronectin type III-like" evidence="8">
    <location>
        <begin position="716"/>
        <end position="788"/>
    </location>
</feature>
<dbReference type="InterPro" id="IPR001764">
    <property type="entry name" value="Glyco_hydro_3_N"/>
</dbReference>
<name>A0A485LAW6_9STRA</name>
<dbReference type="Proteomes" id="UP000332933">
    <property type="component" value="Unassembled WGS sequence"/>
</dbReference>
<dbReference type="GO" id="GO:0009251">
    <property type="term" value="P:glucan catabolic process"/>
    <property type="evidence" value="ECO:0007669"/>
    <property type="project" value="TreeGrafter"/>
</dbReference>
<evidence type="ECO:0000313" key="11">
    <source>
        <dbReference type="Proteomes" id="UP000332933"/>
    </source>
</evidence>
<evidence type="ECO:0000313" key="9">
    <source>
        <dbReference type="EMBL" id="KAF0691564.1"/>
    </source>
</evidence>
<reference evidence="9" key="2">
    <citation type="submission" date="2019-06" db="EMBL/GenBank/DDBJ databases">
        <title>Genomics analysis of Aphanomyces spp. identifies a new class of oomycete effector associated with host adaptation.</title>
        <authorList>
            <person name="Gaulin E."/>
        </authorList>
    </citation>
    <scope>NUCLEOTIDE SEQUENCE</scope>
    <source>
        <strain evidence="9">CBS 578.67</strain>
    </source>
</reference>
<keyword evidence="7" id="KW-1133">Transmembrane helix</keyword>
<dbReference type="InterPro" id="IPR013783">
    <property type="entry name" value="Ig-like_fold"/>
</dbReference>
<keyword evidence="5" id="KW-0378">Hydrolase</keyword>
<dbReference type="InterPro" id="IPR036881">
    <property type="entry name" value="Glyco_hydro_3_C_sf"/>
</dbReference>
<feature type="transmembrane region" description="Helical" evidence="7">
    <location>
        <begin position="820"/>
        <end position="841"/>
    </location>
</feature>
<dbReference type="InterPro" id="IPR026891">
    <property type="entry name" value="Fn3-like"/>
</dbReference>
<dbReference type="InterPro" id="IPR051915">
    <property type="entry name" value="Cellulose_Degrad_GH3"/>
</dbReference>
<comment type="similarity">
    <text evidence="2">Belongs to the glycosyl hydrolase 3 family.</text>
</comment>
<keyword evidence="7" id="KW-0812">Transmembrane</keyword>
<dbReference type="Pfam" id="PF01915">
    <property type="entry name" value="Glyco_hydro_3_C"/>
    <property type="match status" value="1"/>
</dbReference>
<reference evidence="10 11" key="1">
    <citation type="submission" date="2019-03" db="EMBL/GenBank/DDBJ databases">
        <authorList>
            <person name="Gaulin E."/>
            <person name="Dumas B."/>
        </authorList>
    </citation>
    <scope>NUCLEOTIDE SEQUENCE [LARGE SCALE GENOMIC DNA]</scope>
    <source>
        <strain evidence="10">CBS 568.67</strain>
    </source>
</reference>
<sequence length="843" mass="90639">MYRRRVLSYVFRNGKQQQGNNCTHVPLTDGTSLLSYSLAMKVFLVSTIAALAAATAHDLDAQTKAIVDKMTLSQLLAQMNQLDINSLTTDFGNGSVAIQFDLVAKYANMSIGSYLNYPFGARVGTKYNMNASEMRSNIQAIQALHMNATGIPILFGIDSVHGANYVHNATLFPHAINTGATFNTSYAAQAGLYTGRDSKAAGFPWVFGPMLEPVRHKHWSRVYESFNEDPGTVAIMAKAYIQGLQSQQVAACPKHMIAYSDPKDGNDRSNVDLSSYELQNYFVPQFKAAFDGGALSVMGSYIALNGVPVVANSLTSKAMLRKDLGFQGPLVTDYGEIYLLHTDHKVVESDLDAVDLCMNATSYDMSMVPWDTSFITLGLQLVNQSRLTIDRIKESVSRLVKLKLQLDLFNQPTPGADLVALVGDQASQSAALAAARESLVLLKNTNQLLPLTPNATNTSVLLTGPSIDNLGYLCGGWTMYWQGVDKNDVFPRGTTIRQAMQRASPLAMYLPGLTINGNFTDARGSVIDAIDNATLAAAANASVTVIALGEPTYAEDKGNPYPQALPAGFLDFVTQVKATGTKIVLVLVEGRPRTLNGLAELADAIVWAGLPCEAGGQAIADVLFGKVNPSGKLPYTYPKTDEFMNLKTPYYLRNATHCFKNGTNLCPAEWQYGEGLSYTTFDYSSVKLSTTAVTPANPTVMASVTVTNTGAVAGLESVLLFLTPPARRDAESKLLKKFTKIHLAPNEAKVVSFELTPDDWGFVSAALGQGLNKSAPSGLYTLAWKASTDCAASPSNPLCVGFKWDNLSSVAVSKLSTSVAAMPLATSMLAWMFAVVVVVGLSM</sequence>
<protein>
    <recommendedName>
        <fullName evidence="3">beta-glucosidase</fullName>
        <ecNumber evidence="3">3.2.1.21</ecNumber>
    </recommendedName>
</protein>
<dbReference type="InterPro" id="IPR036962">
    <property type="entry name" value="Glyco_hydro_3_N_sf"/>
</dbReference>
<dbReference type="PANTHER" id="PTHR30620:SF16">
    <property type="entry name" value="LYSOSOMAL BETA GLUCOSIDASE"/>
    <property type="match status" value="1"/>
</dbReference>
<keyword evidence="6" id="KW-0326">Glycosidase</keyword>
<dbReference type="PRINTS" id="PR00133">
    <property type="entry name" value="GLHYDRLASE3"/>
</dbReference>
<evidence type="ECO:0000256" key="4">
    <source>
        <dbReference type="ARBA" id="ARBA00022729"/>
    </source>
</evidence>
<dbReference type="Pfam" id="PF00933">
    <property type="entry name" value="Glyco_hydro_3"/>
    <property type="match status" value="1"/>
</dbReference>
<evidence type="ECO:0000256" key="7">
    <source>
        <dbReference type="SAM" id="Phobius"/>
    </source>
</evidence>
<dbReference type="EMBL" id="CAADRA010006081">
    <property type="protein sequence ID" value="VFT93988.1"/>
    <property type="molecule type" value="Genomic_DNA"/>
</dbReference>
<proteinExistence type="inferred from homology"/>
<dbReference type="PANTHER" id="PTHR30620">
    <property type="entry name" value="PERIPLASMIC BETA-GLUCOSIDASE-RELATED"/>
    <property type="match status" value="1"/>
</dbReference>
<dbReference type="SUPFAM" id="SSF52279">
    <property type="entry name" value="Beta-D-glucan exohydrolase, C-terminal domain"/>
    <property type="match status" value="1"/>
</dbReference>
<dbReference type="FunFam" id="3.20.20.300:FF:000007">
    <property type="entry name" value="Lysosomal beta glucosidase"/>
    <property type="match status" value="1"/>
</dbReference>
<dbReference type="SUPFAM" id="SSF51445">
    <property type="entry name" value="(Trans)glycosidases"/>
    <property type="match status" value="1"/>
</dbReference>
<evidence type="ECO:0000256" key="2">
    <source>
        <dbReference type="ARBA" id="ARBA00005336"/>
    </source>
</evidence>
<dbReference type="Gene3D" id="2.60.40.10">
    <property type="entry name" value="Immunoglobulins"/>
    <property type="match status" value="1"/>
</dbReference>
<keyword evidence="4" id="KW-0732">Signal</keyword>
<evidence type="ECO:0000256" key="3">
    <source>
        <dbReference type="ARBA" id="ARBA00012744"/>
    </source>
</evidence>
<dbReference type="AlphaFoldDB" id="A0A485LAW6"/>
<gene>
    <name evidence="10" type="primary">Aste57867_17232</name>
    <name evidence="9" type="ORF">As57867_017173</name>
    <name evidence="10" type="ORF">ASTE57867_17232</name>
</gene>
<dbReference type="EMBL" id="VJMH01006060">
    <property type="protein sequence ID" value="KAF0691564.1"/>
    <property type="molecule type" value="Genomic_DNA"/>
</dbReference>
<evidence type="ECO:0000259" key="8">
    <source>
        <dbReference type="SMART" id="SM01217"/>
    </source>
</evidence>
<comment type="catalytic activity">
    <reaction evidence="1">
        <text>Hydrolysis of terminal, non-reducing beta-D-glucosyl residues with release of beta-D-glucose.</text>
        <dbReference type="EC" id="3.2.1.21"/>
    </reaction>
</comment>
<keyword evidence="7" id="KW-0472">Membrane</keyword>
<dbReference type="OrthoDB" id="2123594at2759"/>
<accession>A0A485LAW6</accession>
<dbReference type="Pfam" id="PF14310">
    <property type="entry name" value="Fn3-like"/>
    <property type="match status" value="1"/>
</dbReference>
<evidence type="ECO:0000313" key="10">
    <source>
        <dbReference type="EMBL" id="VFT93988.1"/>
    </source>
</evidence>
<dbReference type="EC" id="3.2.1.21" evidence="3"/>
<dbReference type="Gene3D" id="3.20.20.300">
    <property type="entry name" value="Glycoside hydrolase, family 3, N-terminal domain"/>
    <property type="match status" value="1"/>
</dbReference>
<evidence type="ECO:0000256" key="5">
    <source>
        <dbReference type="ARBA" id="ARBA00022801"/>
    </source>
</evidence>
<dbReference type="GO" id="GO:0008422">
    <property type="term" value="F:beta-glucosidase activity"/>
    <property type="evidence" value="ECO:0007669"/>
    <property type="project" value="UniProtKB-EC"/>
</dbReference>
<dbReference type="SMART" id="SM01217">
    <property type="entry name" value="Fn3_like"/>
    <property type="match status" value="1"/>
</dbReference>